<keyword evidence="1" id="KW-0812">Transmembrane</keyword>
<gene>
    <name evidence="2" type="ORF">EC835_101145</name>
</gene>
<name>A0A4R3NS20_9GAMM</name>
<comment type="caution">
    <text evidence="2">The sequence shown here is derived from an EMBL/GenBank/DDBJ whole genome shotgun (WGS) entry which is preliminary data.</text>
</comment>
<protein>
    <submittedName>
        <fullName evidence="2">Uncharacterized protein</fullName>
    </submittedName>
</protein>
<feature type="transmembrane region" description="Helical" evidence="1">
    <location>
        <begin position="6"/>
        <end position="29"/>
    </location>
</feature>
<dbReference type="Proteomes" id="UP000295055">
    <property type="component" value="Unassembled WGS sequence"/>
</dbReference>
<evidence type="ECO:0000313" key="2">
    <source>
        <dbReference type="EMBL" id="TCT38151.1"/>
    </source>
</evidence>
<organism evidence="2 3">
    <name type="scientific">Providencia alcalifaciens</name>
    <dbReference type="NCBI Taxonomy" id="126385"/>
    <lineage>
        <taxon>Bacteria</taxon>
        <taxon>Pseudomonadati</taxon>
        <taxon>Pseudomonadota</taxon>
        <taxon>Gammaproteobacteria</taxon>
        <taxon>Enterobacterales</taxon>
        <taxon>Morganellaceae</taxon>
        <taxon>Providencia</taxon>
    </lineage>
</organism>
<keyword evidence="1" id="KW-1133">Transmembrane helix</keyword>
<accession>A0A4R3NS20</accession>
<reference evidence="2 3" key="1">
    <citation type="submission" date="2019-03" db="EMBL/GenBank/DDBJ databases">
        <title>Genomic analyses of the natural microbiome of Caenorhabditis elegans.</title>
        <authorList>
            <person name="Samuel B."/>
        </authorList>
    </citation>
    <scope>NUCLEOTIDE SEQUENCE [LARGE SCALE GENOMIC DNA]</scope>
    <source>
        <strain evidence="2 3">JUb102</strain>
    </source>
</reference>
<dbReference type="EMBL" id="SMAS01000001">
    <property type="protein sequence ID" value="TCT38151.1"/>
    <property type="molecule type" value="Genomic_DNA"/>
</dbReference>
<dbReference type="RefSeq" id="WP_132494349.1">
    <property type="nucleotide sequence ID" value="NZ_SMAS01000001.1"/>
</dbReference>
<evidence type="ECO:0000313" key="3">
    <source>
        <dbReference type="Proteomes" id="UP000295055"/>
    </source>
</evidence>
<sequence length="154" mass="18285">MNTSWELWVINLGTLSTFVGTAATLWVLLQTSRLTIKFNRKASIYFHKEKLSKLLNDYYKHLSEVHNKNTFHEEMHRRKLHSRIQSLHHYILFIDSKDKKLISSIKQYKIKTTKITSIKDHHDLDISLCFDMLDEVNLLLNYIDNIIDISARKI</sequence>
<dbReference type="AlphaFoldDB" id="A0A4R3NS20"/>
<keyword evidence="1" id="KW-0472">Membrane</keyword>
<proteinExistence type="predicted"/>
<evidence type="ECO:0000256" key="1">
    <source>
        <dbReference type="SAM" id="Phobius"/>
    </source>
</evidence>